<evidence type="ECO:0000256" key="1">
    <source>
        <dbReference type="SAM" id="Phobius"/>
    </source>
</evidence>
<dbReference type="AlphaFoldDB" id="A0A5A7NZZ6"/>
<gene>
    <name evidence="2" type="ORF">STAS_01557</name>
</gene>
<sequence>MAAVGLHRATMAAWIDGGQVLDMRHPDNRENFVPLIPGSLFINNKINFRKSDKYALLIENARSVKDIRIKEKIKSDHAGNYEDELCDFDLSNNRLDRNPRGFLAGNWRSFAGNWRSFAGQNYFDSNGLFLSVLWSGPLLVIVLWKRAELRHRARTAHSKEE</sequence>
<dbReference type="EMBL" id="BKCP01000592">
    <property type="protein sequence ID" value="GER25947.1"/>
    <property type="molecule type" value="Genomic_DNA"/>
</dbReference>
<reference evidence="3" key="1">
    <citation type="journal article" date="2019" name="Curr. Biol.">
        <title>Genome Sequence of Striga asiatica Provides Insight into the Evolution of Plant Parasitism.</title>
        <authorList>
            <person name="Yoshida S."/>
            <person name="Kim S."/>
            <person name="Wafula E.K."/>
            <person name="Tanskanen J."/>
            <person name="Kim Y.M."/>
            <person name="Honaas L."/>
            <person name="Yang Z."/>
            <person name="Spallek T."/>
            <person name="Conn C.E."/>
            <person name="Ichihashi Y."/>
            <person name="Cheong K."/>
            <person name="Cui S."/>
            <person name="Der J.P."/>
            <person name="Gundlach H."/>
            <person name="Jiao Y."/>
            <person name="Hori C."/>
            <person name="Ishida J.K."/>
            <person name="Kasahara H."/>
            <person name="Kiba T."/>
            <person name="Kim M.S."/>
            <person name="Koo N."/>
            <person name="Laohavisit A."/>
            <person name="Lee Y.H."/>
            <person name="Lumba S."/>
            <person name="McCourt P."/>
            <person name="Mortimer J.C."/>
            <person name="Mutuku J.M."/>
            <person name="Nomura T."/>
            <person name="Sasaki-Sekimoto Y."/>
            <person name="Seto Y."/>
            <person name="Wang Y."/>
            <person name="Wakatake T."/>
            <person name="Sakakibara H."/>
            <person name="Demura T."/>
            <person name="Yamaguchi S."/>
            <person name="Yoneyama K."/>
            <person name="Manabe R.I."/>
            <person name="Nelson D.C."/>
            <person name="Schulman A.H."/>
            <person name="Timko M.P."/>
            <person name="dePamphilis C.W."/>
            <person name="Choi D."/>
            <person name="Shirasu K."/>
        </authorList>
    </citation>
    <scope>NUCLEOTIDE SEQUENCE [LARGE SCALE GENOMIC DNA]</scope>
    <source>
        <strain evidence="3">cv. UVA1</strain>
    </source>
</reference>
<protein>
    <submittedName>
        <fullName evidence="2">Transmembrane protein 18</fullName>
    </submittedName>
</protein>
<dbReference type="OrthoDB" id="411535at2759"/>
<dbReference type="Pfam" id="PF14770">
    <property type="entry name" value="TMEM18"/>
    <property type="match status" value="1"/>
</dbReference>
<evidence type="ECO:0000313" key="3">
    <source>
        <dbReference type="Proteomes" id="UP000325081"/>
    </source>
</evidence>
<dbReference type="InterPro" id="IPR026721">
    <property type="entry name" value="TMEM18"/>
</dbReference>
<keyword evidence="1 2" id="KW-0812">Transmembrane</keyword>
<comment type="caution">
    <text evidence="2">The sequence shown here is derived from an EMBL/GenBank/DDBJ whole genome shotgun (WGS) entry which is preliminary data.</text>
</comment>
<accession>A0A5A7NZZ6</accession>
<keyword evidence="3" id="KW-1185">Reference proteome</keyword>
<feature type="transmembrane region" description="Helical" evidence="1">
    <location>
        <begin position="127"/>
        <end position="144"/>
    </location>
</feature>
<organism evidence="2 3">
    <name type="scientific">Striga asiatica</name>
    <name type="common">Asiatic witchweed</name>
    <name type="synonym">Buchnera asiatica</name>
    <dbReference type="NCBI Taxonomy" id="4170"/>
    <lineage>
        <taxon>Eukaryota</taxon>
        <taxon>Viridiplantae</taxon>
        <taxon>Streptophyta</taxon>
        <taxon>Embryophyta</taxon>
        <taxon>Tracheophyta</taxon>
        <taxon>Spermatophyta</taxon>
        <taxon>Magnoliopsida</taxon>
        <taxon>eudicotyledons</taxon>
        <taxon>Gunneridae</taxon>
        <taxon>Pentapetalae</taxon>
        <taxon>asterids</taxon>
        <taxon>lamiids</taxon>
        <taxon>Lamiales</taxon>
        <taxon>Orobanchaceae</taxon>
        <taxon>Buchnereae</taxon>
        <taxon>Striga</taxon>
    </lineage>
</organism>
<proteinExistence type="predicted"/>
<name>A0A5A7NZZ6_STRAF</name>
<evidence type="ECO:0000313" key="2">
    <source>
        <dbReference type="EMBL" id="GER25947.1"/>
    </source>
</evidence>
<keyword evidence="1" id="KW-1133">Transmembrane helix</keyword>
<dbReference type="Proteomes" id="UP000325081">
    <property type="component" value="Unassembled WGS sequence"/>
</dbReference>
<keyword evidence="1" id="KW-0472">Membrane</keyword>